<name>A0A075APB1_ROZAC</name>
<proteinExistence type="predicted"/>
<dbReference type="OrthoDB" id="119028at2759"/>
<dbReference type="EMBL" id="KE561205">
    <property type="protein sequence ID" value="EPZ31896.1"/>
    <property type="molecule type" value="Genomic_DNA"/>
</dbReference>
<evidence type="ECO:0008006" key="3">
    <source>
        <dbReference type="Google" id="ProtNLM"/>
    </source>
</evidence>
<evidence type="ECO:0000313" key="1">
    <source>
        <dbReference type="EMBL" id="EPZ31896.1"/>
    </source>
</evidence>
<protein>
    <recommendedName>
        <fullName evidence="3">MULE transposase domain-containing protein</fullName>
    </recommendedName>
</protein>
<organism evidence="1 2">
    <name type="scientific">Rozella allomycis (strain CSF55)</name>
    <dbReference type="NCBI Taxonomy" id="988480"/>
    <lineage>
        <taxon>Eukaryota</taxon>
        <taxon>Fungi</taxon>
        <taxon>Fungi incertae sedis</taxon>
        <taxon>Cryptomycota</taxon>
        <taxon>Cryptomycota incertae sedis</taxon>
        <taxon>Rozella</taxon>
    </lineage>
</organism>
<reference evidence="1 2" key="1">
    <citation type="journal article" date="2013" name="Curr. Biol.">
        <title>Shared signatures of parasitism and phylogenomics unite Cryptomycota and microsporidia.</title>
        <authorList>
            <person name="James T.Y."/>
            <person name="Pelin A."/>
            <person name="Bonen L."/>
            <person name="Ahrendt S."/>
            <person name="Sain D."/>
            <person name="Corradi N."/>
            <person name="Stajich J.E."/>
        </authorList>
    </citation>
    <scope>NUCLEOTIDE SEQUENCE [LARGE SCALE GENOMIC DNA]</scope>
    <source>
        <strain evidence="1 2">CSF55</strain>
    </source>
</reference>
<gene>
    <name evidence="1" type="ORF">O9G_005737</name>
</gene>
<dbReference type="AlphaFoldDB" id="A0A075APB1"/>
<sequence>MSDASDAIFNAFHELLPIESYVHLMCFAHVERNVFKHLIQLKLSIKKRNEIASLVKGFLKKLRFARSLSEWKENYTLMQESCKVNGAEKFFAYFEDTWGNNGKFTSNWQAYLTPPGFPVTNNSIESFNKQIKSHQYTSRERLAAGELFGIFADIIEDYGSGQFKKPFLTNRPFGAALAKKAIENKKNSNTQQMSETKQ</sequence>
<dbReference type="HOGENOM" id="CLU_1378836_0_0_1"/>
<keyword evidence="2" id="KW-1185">Reference proteome</keyword>
<evidence type="ECO:0000313" key="2">
    <source>
        <dbReference type="Proteomes" id="UP000030755"/>
    </source>
</evidence>
<accession>A0A075APB1</accession>
<dbReference type="Proteomes" id="UP000030755">
    <property type="component" value="Unassembled WGS sequence"/>
</dbReference>